<proteinExistence type="predicted"/>
<dbReference type="Proteomes" id="UP000002316">
    <property type="component" value="Chromosome 7"/>
</dbReference>
<dbReference type="EMBL" id="FN554970">
    <property type="protein sequence ID" value="CBH12890.1"/>
    <property type="molecule type" value="Genomic_DNA"/>
</dbReference>
<reference evidence="4" key="1">
    <citation type="journal article" date="2010" name="PLoS Negl. Trop. Dis.">
        <title>The genome sequence of Trypanosoma brucei gambiense, causative agent of chronic human african trypanosomiasis.</title>
        <authorList>
            <person name="Jackson A.P."/>
            <person name="Sanders M."/>
            <person name="Berry A."/>
            <person name="McQuillan J."/>
            <person name="Aslett M.A."/>
            <person name="Quail M.A."/>
            <person name="Chukualim B."/>
            <person name="Capewell P."/>
            <person name="MacLeod A."/>
            <person name="Melville S.E."/>
            <person name="Gibson W."/>
            <person name="Barry J.D."/>
            <person name="Berriman M."/>
            <person name="Hertz-Fowler C."/>
        </authorList>
    </citation>
    <scope>NUCLEOTIDE SEQUENCE [LARGE SCALE GENOMIC DNA]</scope>
    <source>
        <strain evidence="4">MHOM/CI/86/DAL972</strain>
    </source>
</reference>
<dbReference type="GeneID" id="23863070"/>
<evidence type="ECO:0000256" key="1">
    <source>
        <dbReference type="SAM" id="MobiDB-lite"/>
    </source>
</evidence>
<dbReference type="KEGG" id="tbg:TbgDal_VII7695"/>
<dbReference type="AlphaFoldDB" id="C9ZU04"/>
<evidence type="ECO:0000313" key="4">
    <source>
        <dbReference type="Proteomes" id="UP000002316"/>
    </source>
</evidence>
<keyword evidence="2" id="KW-0472">Membrane</keyword>
<protein>
    <submittedName>
        <fullName evidence="3">Uncharacterized protein</fullName>
    </submittedName>
</protein>
<gene>
    <name evidence="3" type="ORF">TbgDal_VII7695</name>
</gene>
<feature type="transmembrane region" description="Helical" evidence="2">
    <location>
        <begin position="57"/>
        <end position="79"/>
    </location>
</feature>
<sequence length="108" mass="12544">MEKKNECGKKKETNNMKSGTYRHKYEHKHSPTTAFPFHFFFSDVLLSAYSMSLATSLFCCFSSFLFLFLFLFLLILIMISTTFPSPSYTLPLRLCSAHGVRTHNKKKK</sequence>
<keyword evidence="2" id="KW-1133">Transmembrane helix</keyword>
<dbReference type="RefSeq" id="XP_011775169.1">
    <property type="nucleotide sequence ID" value="XM_011776867.1"/>
</dbReference>
<accession>C9ZU04</accession>
<feature type="compositionally biased region" description="Basic and acidic residues" evidence="1">
    <location>
        <begin position="1"/>
        <end position="14"/>
    </location>
</feature>
<evidence type="ECO:0000256" key="2">
    <source>
        <dbReference type="SAM" id="Phobius"/>
    </source>
</evidence>
<evidence type="ECO:0000313" key="3">
    <source>
        <dbReference type="EMBL" id="CBH12890.1"/>
    </source>
</evidence>
<name>C9ZU04_TRYB9</name>
<feature type="region of interest" description="Disordered" evidence="1">
    <location>
        <begin position="1"/>
        <end position="21"/>
    </location>
</feature>
<keyword evidence="2" id="KW-0812">Transmembrane</keyword>
<organism evidence="3 4">
    <name type="scientific">Trypanosoma brucei gambiense (strain MHOM/CI/86/DAL972)</name>
    <dbReference type="NCBI Taxonomy" id="679716"/>
    <lineage>
        <taxon>Eukaryota</taxon>
        <taxon>Discoba</taxon>
        <taxon>Euglenozoa</taxon>
        <taxon>Kinetoplastea</taxon>
        <taxon>Metakinetoplastina</taxon>
        <taxon>Trypanosomatida</taxon>
        <taxon>Trypanosomatidae</taxon>
        <taxon>Trypanosoma</taxon>
    </lineage>
</organism>